<dbReference type="Gene3D" id="6.10.140.1190">
    <property type="match status" value="1"/>
</dbReference>
<dbReference type="InterPro" id="IPR038340">
    <property type="entry name" value="MRP-L47_sf"/>
</dbReference>
<dbReference type="GO" id="GO:0005762">
    <property type="term" value="C:mitochondrial large ribosomal subunit"/>
    <property type="evidence" value="ECO:0007669"/>
    <property type="project" value="TreeGrafter"/>
</dbReference>
<keyword evidence="4" id="KW-0496">Mitochondrion</keyword>
<evidence type="ECO:0000256" key="2">
    <source>
        <dbReference type="ARBA" id="ARBA00009254"/>
    </source>
</evidence>
<sequence length="297" mass="34210">MASRTSSSCKILSRGFHVSSVAARRLRPEIKLQPPIVPSIASIGVKDDHPLWQFFSDKKFIRSSEDVEKSGRPWTIQELRRKSFEDLHTIWYTCVKERNVLERESRIYATYDQSGDSNPFAQQSARVRDSMWRIRHVLSERQTAWENGLAEFAAEQEAIIARFEEDYLEADDSQDAEMEARLERFQLAFYGIGNSLEPADVNENVVRGIKKVAQLKFLRFQSTLKEQSQTAIEGPRDIKEAYLLFLASHSPEGVQEAVDSIVEQRNSTEAIPEAKDQETLVTLLEQYNHLEDEQQQQ</sequence>
<proteinExistence type="inferred from homology"/>
<keyword evidence="5" id="KW-0687">Ribonucleoprotein</keyword>
<name>A0A5E8BQ15_9ASCO</name>
<keyword evidence="3" id="KW-0689">Ribosomal protein</keyword>
<dbReference type="GO" id="GO:0032543">
    <property type="term" value="P:mitochondrial translation"/>
    <property type="evidence" value="ECO:0007669"/>
    <property type="project" value="TreeGrafter"/>
</dbReference>
<evidence type="ECO:0000256" key="1">
    <source>
        <dbReference type="ARBA" id="ARBA00004173"/>
    </source>
</evidence>
<dbReference type="Pfam" id="PF06984">
    <property type="entry name" value="MRP-L47"/>
    <property type="match status" value="1"/>
</dbReference>
<dbReference type="GeneID" id="43582393"/>
<dbReference type="OrthoDB" id="270763at2759"/>
<dbReference type="PANTHER" id="PTHR21183">
    <property type="entry name" value="RIBOSOMAL PROTEIN L47, MITOCHONDRIAL-RELATED"/>
    <property type="match status" value="1"/>
</dbReference>
<reference evidence="8 9" key="1">
    <citation type="submission" date="2019-09" db="EMBL/GenBank/DDBJ databases">
        <authorList>
            <person name="Brejova B."/>
        </authorList>
    </citation>
    <scope>NUCLEOTIDE SEQUENCE [LARGE SCALE GENOMIC DNA]</scope>
</reference>
<comment type="subcellular location">
    <subcellularLocation>
        <location evidence="1">Mitochondrion</location>
    </subcellularLocation>
</comment>
<evidence type="ECO:0000256" key="7">
    <source>
        <dbReference type="ARBA" id="ARBA00035399"/>
    </source>
</evidence>
<evidence type="ECO:0000256" key="6">
    <source>
        <dbReference type="ARBA" id="ARBA00035289"/>
    </source>
</evidence>
<organism evidence="8 9">
    <name type="scientific">Magnusiomyces paraingens</name>
    <dbReference type="NCBI Taxonomy" id="2606893"/>
    <lineage>
        <taxon>Eukaryota</taxon>
        <taxon>Fungi</taxon>
        <taxon>Dikarya</taxon>
        <taxon>Ascomycota</taxon>
        <taxon>Saccharomycotina</taxon>
        <taxon>Dipodascomycetes</taxon>
        <taxon>Dipodascales</taxon>
        <taxon>Dipodascaceae</taxon>
        <taxon>Magnusiomyces</taxon>
    </lineage>
</organism>
<dbReference type="AlphaFoldDB" id="A0A5E8BQ15"/>
<protein>
    <recommendedName>
        <fullName evidence="6">Large ribosomal subunit protein uL29m</fullName>
    </recommendedName>
    <alternativeName>
        <fullName evidence="7">54S ribosomal protein L4, mitochondrial</fullName>
    </alternativeName>
</protein>
<evidence type="ECO:0000313" key="8">
    <source>
        <dbReference type="EMBL" id="VVT53443.1"/>
    </source>
</evidence>
<dbReference type="InterPro" id="IPR010729">
    <property type="entry name" value="Ribosomal_uL29_mit"/>
</dbReference>
<evidence type="ECO:0000256" key="3">
    <source>
        <dbReference type="ARBA" id="ARBA00022980"/>
    </source>
</evidence>
<dbReference type="RefSeq" id="XP_031854184.1">
    <property type="nucleotide sequence ID" value="XM_031998293.1"/>
</dbReference>
<gene>
    <name evidence="8" type="ORF">SAPINGB_P003576</name>
</gene>
<dbReference type="PANTHER" id="PTHR21183:SF18">
    <property type="entry name" value="LARGE RIBOSOMAL SUBUNIT PROTEIN UL29M"/>
    <property type="match status" value="1"/>
</dbReference>
<evidence type="ECO:0000256" key="5">
    <source>
        <dbReference type="ARBA" id="ARBA00023274"/>
    </source>
</evidence>
<evidence type="ECO:0000313" key="9">
    <source>
        <dbReference type="Proteomes" id="UP000398389"/>
    </source>
</evidence>
<dbReference type="EMBL" id="CABVLU010000003">
    <property type="protein sequence ID" value="VVT53443.1"/>
    <property type="molecule type" value="Genomic_DNA"/>
</dbReference>
<evidence type="ECO:0000256" key="4">
    <source>
        <dbReference type="ARBA" id="ARBA00023128"/>
    </source>
</evidence>
<accession>A0A5E8BQ15</accession>
<comment type="similarity">
    <text evidence="2">Belongs to the universal ribosomal protein uL29 family.</text>
</comment>
<dbReference type="Gene3D" id="6.10.330.20">
    <property type="match status" value="1"/>
</dbReference>
<dbReference type="GO" id="GO:0003735">
    <property type="term" value="F:structural constituent of ribosome"/>
    <property type="evidence" value="ECO:0007669"/>
    <property type="project" value="InterPro"/>
</dbReference>
<dbReference type="Proteomes" id="UP000398389">
    <property type="component" value="Unassembled WGS sequence"/>
</dbReference>
<keyword evidence="9" id="KW-1185">Reference proteome</keyword>